<proteinExistence type="predicted"/>
<dbReference type="Proteomes" id="UP001604336">
    <property type="component" value="Unassembled WGS sequence"/>
</dbReference>
<name>A0ABD1VTV4_9LAMI</name>
<comment type="caution">
    <text evidence="1">The sequence shown here is derived from an EMBL/GenBank/DDBJ whole genome shotgun (WGS) entry which is preliminary data.</text>
</comment>
<gene>
    <name evidence="1" type="ORF">Adt_00728</name>
</gene>
<organism evidence="1 2">
    <name type="scientific">Abeliophyllum distichum</name>
    <dbReference type="NCBI Taxonomy" id="126358"/>
    <lineage>
        <taxon>Eukaryota</taxon>
        <taxon>Viridiplantae</taxon>
        <taxon>Streptophyta</taxon>
        <taxon>Embryophyta</taxon>
        <taxon>Tracheophyta</taxon>
        <taxon>Spermatophyta</taxon>
        <taxon>Magnoliopsida</taxon>
        <taxon>eudicotyledons</taxon>
        <taxon>Gunneridae</taxon>
        <taxon>Pentapetalae</taxon>
        <taxon>asterids</taxon>
        <taxon>lamiids</taxon>
        <taxon>Lamiales</taxon>
        <taxon>Oleaceae</taxon>
        <taxon>Forsythieae</taxon>
        <taxon>Abeliophyllum</taxon>
    </lineage>
</organism>
<evidence type="ECO:0000313" key="1">
    <source>
        <dbReference type="EMBL" id="KAL2539750.1"/>
    </source>
</evidence>
<accession>A0ABD1VTV4</accession>
<evidence type="ECO:0000313" key="2">
    <source>
        <dbReference type="Proteomes" id="UP001604336"/>
    </source>
</evidence>
<reference evidence="2" key="1">
    <citation type="submission" date="2024-07" db="EMBL/GenBank/DDBJ databases">
        <title>Two chromosome-level genome assemblies of Korean endemic species Abeliophyllum distichum and Forsythia ovata (Oleaceae).</title>
        <authorList>
            <person name="Jang H."/>
        </authorList>
    </citation>
    <scope>NUCLEOTIDE SEQUENCE [LARGE SCALE GENOMIC DNA]</scope>
</reference>
<sequence>MTQMVVAEEDSSGSRTVVVRMKLDSHSRELLTRALVKVAQAGDWVITLHVLNNNDIADRDGKSSMLYLVKAFDSIRTDYEGGGAEVIVIVGWGWEVRHILFWINCS</sequence>
<keyword evidence="2" id="KW-1185">Reference proteome</keyword>
<protein>
    <submittedName>
        <fullName evidence="1">Protein kinase protein with adenine nucleotide alpha hydrolase-like domain</fullName>
    </submittedName>
</protein>
<dbReference type="EMBL" id="JBFOLK010000001">
    <property type="protein sequence ID" value="KAL2539750.1"/>
    <property type="molecule type" value="Genomic_DNA"/>
</dbReference>
<dbReference type="AlphaFoldDB" id="A0ABD1VTV4"/>